<dbReference type="GO" id="GO:0016020">
    <property type="term" value="C:membrane"/>
    <property type="evidence" value="ECO:0007669"/>
    <property type="project" value="InterPro"/>
</dbReference>
<dbReference type="GO" id="GO:0008933">
    <property type="term" value="F:peptidoglycan lytic transglycosylase activity"/>
    <property type="evidence" value="ECO:0007669"/>
    <property type="project" value="InterPro"/>
</dbReference>
<feature type="chain" id="PRO_5016290775" evidence="2">
    <location>
        <begin position="26"/>
        <end position="416"/>
    </location>
</feature>
<keyword evidence="2" id="KW-0732">Signal</keyword>
<organism evidence="5 6">
    <name type="scientific">Nitrospira lenta</name>
    <dbReference type="NCBI Taxonomy" id="1436998"/>
    <lineage>
        <taxon>Bacteria</taxon>
        <taxon>Pseudomonadati</taxon>
        <taxon>Nitrospirota</taxon>
        <taxon>Nitrospiria</taxon>
        <taxon>Nitrospirales</taxon>
        <taxon>Nitrospiraceae</taxon>
        <taxon>Nitrospira</taxon>
    </lineage>
</organism>
<dbReference type="EC" id="3.2.1.-" evidence="5"/>
<dbReference type="Pfam" id="PF11873">
    <property type="entry name" value="Mltc_N"/>
    <property type="match status" value="1"/>
</dbReference>
<dbReference type="PANTHER" id="PTHR37423:SF2">
    <property type="entry name" value="MEMBRANE-BOUND LYTIC MUREIN TRANSGLYCOSYLASE C"/>
    <property type="match status" value="1"/>
</dbReference>
<dbReference type="PANTHER" id="PTHR37423">
    <property type="entry name" value="SOLUBLE LYTIC MUREIN TRANSGLYCOSYLASE-RELATED"/>
    <property type="match status" value="1"/>
</dbReference>
<keyword evidence="5" id="KW-0326">Glycosidase</keyword>
<proteinExistence type="inferred from homology"/>
<keyword evidence="6" id="KW-1185">Reference proteome</keyword>
<evidence type="ECO:0000259" key="3">
    <source>
        <dbReference type="Pfam" id="PF01464"/>
    </source>
</evidence>
<dbReference type="InterPro" id="IPR008258">
    <property type="entry name" value="Transglycosylase_SLT_dom_1"/>
</dbReference>
<dbReference type="InterPro" id="IPR024570">
    <property type="entry name" value="Murein_transglycosylaseC_N"/>
</dbReference>
<evidence type="ECO:0000256" key="2">
    <source>
        <dbReference type="SAM" id="SignalP"/>
    </source>
</evidence>
<dbReference type="InParanoid" id="A0A330LBV2"/>
<dbReference type="GO" id="GO:0000270">
    <property type="term" value="P:peptidoglycan metabolic process"/>
    <property type="evidence" value="ECO:0007669"/>
    <property type="project" value="InterPro"/>
</dbReference>
<dbReference type="Proteomes" id="UP000248168">
    <property type="component" value="Unassembled WGS sequence"/>
</dbReference>
<feature type="domain" description="Transglycosylase SLT" evidence="3">
    <location>
        <begin position="247"/>
        <end position="371"/>
    </location>
</feature>
<dbReference type="InterPro" id="IPR000189">
    <property type="entry name" value="Transglyc_AS"/>
</dbReference>
<feature type="domain" description="Murein transglycosylase-C N-terminal" evidence="4">
    <location>
        <begin position="79"/>
        <end position="241"/>
    </location>
</feature>
<reference evidence="6" key="1">
    <citation type="submission" date="2018-04" db="EMBL/GenBank/DDBJ databases">
        <authorList>
            <person name="Lucker S."/>
            <person name="Sakoula D."/>
        </authorList>
    </citation>
    <scope>NUCLEOTIDE SEQUENCE [LARGE SCALE GENOMIC DNA]</scope>
</reference>
<dbReference type="FunCoup" id="A0A330LBV2">
    <property type="interactions" value="8"/>
</dbReference>
<name>A0A330LBV2_9BACT</name>
<gene>
    <name evidence="5" type="primary">mltC</name>
    <name evidence="5" type="ORF">NITLEN_90076</name>
</gene>
<dbReference type="GO" id="GO:0016798">
    <property type="term" value="F:hydrolase activity, acting on glycosyl bonds"/>
    <property type="evidence" value="ECO:0007669"/>
    <property type="project" value="UniProtKB-KW"/>
</dbReference>
<accession>A0A330LBV2</accession>
<dbReference type="CDD" id="cd16893">
    <property type="entry name" value="LT_MltC_MltE"/>
    <property type="match status" value="1"/>
</dbReference>
<evidence type="ECO:0000313" key="6">
    <source>
        <dbReference type="Proteomes" id="UP000248168"/>
    </source>
</evidence>
<dbReference type="Pfam" id="PF01464">
    <property type="entry name" value="SLT"/>
    <property type="match status" value="1"/>
</dbReference>
<dbReference type="Gene3D" id="1.10.530.10">
    <property type="match status" value="1"/>
</dbReference>
<dbReference type="SUPFAM" id="SSF53955">
    <property type="entry name" value="Lysozyme-like"/>
    <property type="match status" value="1"/>
</dbReference>
<feature type="signal peptide" evidence="2">
    <location>
        <begin position="1"/>
        <end position="25"/>
    </location>
</feature>
<keyword evidence="5" id="KW-0378">Hydrolase</keyword>
<dbReference type="PROSITE" id="PS00922">
    <property type="entry name" value="TRANSGLYCOSYLASE"/>
    <property type="match status" value="1"/>
</dbReference>
<dbReference type="InterPro" id="IPR023346">
    <property type="entry name" value="Lysozyme-like_dom_sf"/>
</dbReference>
<comment type="similarity">
    <text evidence="1">Belongs to the transglycosylase Slt family.</text>
</comment>
<evidence type="ECO:0000313" key="5">
    <source>
        <dbReference type="EMBL" id="SPP66821.1"/>
    </source>
</evidence>
<sequence length="416" mass="46132">MNPYASLSRLLVLPMLLSASGCETADHVLTSAERVLGSQTGKTVVSIAGGKDPKQVLKEHTDAYQRDPESVLRDIRTLQRDFETIMAALTGRVRQTWGEKEVQVPEQKKYVKYTQNYMSRAVVDFDSGMIVIETLDDKAPKDSLKNALVTTLLTPDDPRSVDLFSDKAVTLTSDKPPYLLGLVVDQEGRAIKTPAQAEAFATFTVDNHAKPRAVDQNGVAKQALLAEIKMVANFSNRQAEKYRSAVTRYAEQFKISPSLIFAVIRTESNFNPFAVSSAPAFGLMQLVPSSGGRDAYKKAKGKDTIPSREYLFDPENNIELGSAYLNVLSYSLLERIENQVAREYCVISAYNTGPRNVFKAFAPDQTTAINQINSLQPPAVYDRLRANLPYQETRDYLAKVVGFRKQFIVTPGDGVK</sequence>
<protein>
    <submittedName>
        <fullName evidence="5">Membrane-bound lytic murein transglycosylase C</fullName>
        <ecNumber evidence="5">3.2.1.-</ecNumber>
    </submittedName>
</protein>
<evidence type="ECO:0000256" key="1">
    <source>
        <dbReference type="ARBA" id="ARBA00007734"/>
    </source>
</evidence>
<dbReference type="EMBL" id="OUNR01000022">
    <property type="protein sequence ID" value="SPP66821.1"/>
    <property type="molecule type" value="Genomic_DNA"/>
</dbReference>
<evidence type="ECO:0000259" key="4">
    <source>
        <dbReference type="Pfam" id="PF11873"/>
    </source>
</evidence>
<dbReference type="AlphaFoldDB" id="A0A330LBV2"/>